<reference evidence="1 2" key="1">
    <citation type="submission" date="2024-08" db="EMBL/GenBank/DDBJ databases">
        <title>Halobellus sp. MBLA0158 whole genome sequence.</title>
        <authorList>
            <person name="Hwang C.Y."/>
            <person name="Cho E.-S."/>
            <person name="Seo M.-J."/>
        </authorList>
    </citation>
    <scope>NUCLEOTIDE SEQUENCE [LARGE SCALE GENOMIC DNA]</scope>
    <source>
        <strain evidence="1 2">MBLA0158</strain>
    </source>
</reference>
<name>A0ABD5MEC2_9EURY</name>
<sequence>MATSPRSPFERLQSRYSEVDLVCPKCGYDDDGGSWQAVTTGKTVEYRHVCPGCGAIRRRTVSLDHE</sequence>
<dbReference type="InterPro" id="IPR049696">
    <property type="entry name" value="HVO_0649-like"/>
</dbReference>
<dbReference type="NCBIfam" id="NF041911">
    <property type="entry name" value="HVO_0649"/>
    <property type="match status" value="1"/>
</dbReference>
<accession>A0ABD5MEC2</accession>
<gene>
    <name evidence="1" type="ORF">OS889_14830</name>
</gene>
<protein>
    <submittedName>
        <fullName evidence="1">HVO_0649 family zinc finger protein</fullName>
    </submittedName>
</protein>
<keyword evidence="2" id="KW-1185">Reference proteome</keyword>
<dbReference type="RefSeq" id="WP_372391080.1">
    <property type="nucleotide sequence ID" value="NZ_JBGNYA010000001.1"/>
</dbReference>
<evidence type="ECO:0000313" key="1">
    <source>
        <dbReference type="EMBL" id="MFA1612270.1"/>
    </source>
</evidence>
<dbReference type="AlphaFoldDB" id="A0ABD5MEC2"/>
<dbReference type="EMBL" id="JBGNYA010000001">
    <property type="protein sequence ID" value="MFA1612270.1"/>
    <property type="molecule type" value="Genomic_DNA"/>
</dbReference>
<proteinExistence type="predicted"/>
<evidence type="ECO:0000313" key="2">
    <source>
        <dbReference type="Proteomes" id="UP001570511"/>
    </source>
</evidence>
<dbReference type="Proteomes" id="UP001570511">
    <property type="component" value="Unassembled WGS sequence"/>
</dbReference>
<comment type="caution">
    <text evidence="1">The sequence shown here is derived from an EMBL/GenBank/DDBJ whole genome shotgun (WGS) entry which is preliminary data.</text>
</comment>
<organism evidence="1 2">
    <name type="scientific">Halobellus rubicundus</name>
    <dbReference type="NCBI Taxonomy" id="2996466"/>
    <lineage>
        <taxon>Archaea</taxon>
        <taxon>Methanobacteriati</taxon>
        <taxon>Methanobacteriota</taxon>
        <taxon>Stenosarchaea group</taxon>
        <taxon>Halobacteria</taxon>
        <taxon>Halobacteriales</taxon>
        <taxon>Haloferacaceae</taxon>
        <taxon>Halobellus</taxon>
    </lineage>
</organism>